<dbReference type="RefSeq" id="WP_379910032.1">
    <property type="nucleotide sequence ID" value="NZ_JBHSWE010000001.1"/>
</dbReference>
<name>A0ABW2A257_9GAMM</name>
<accession>A0ABW2A257</accession>
<feature type="signal peptide" evidence="2">
    <location>
        <begin position="1"/>
        <end position="22"/>
    </location>
</feature>
<feature type="chain" id="PRO_5045457448" evidence="2">
    <location>
        <begin position="23"/>
        <end position="142"/>
    </location>
</feature>
<comment type="caution">
    <text evidence="3">The sequence shown here is derived from an EMBL/GenBank/DDBJ whole genome shotgun (WGS) entry which is preliminary data.</text>
</comment>
<keyword evidence="2" id="KW-0732">Signal</keyword>
<keyword evidence="4" id="KW-1185">Reference proteome</keyword>
<organism evidence="3 4">
    <name type="scientific">Marinobacterium aestuariivivens</name>
    <dbReference type="NCBI Taxonomy" id="1698799"/>
    <lineage>
        <taxon>Bacteria</taxon>
        <taxon>Pseudomonadati</taxon>
        <taxon>Pseudomonadota</taxon>
        <taxon>Gammaproteobacteria</taxon>
        <taxon>Oceanospirillales</taxon>
        <taxon>Oceanospirillaceae</taxon>
        <taxon>Marinobacterium</taxon>
    </lineage>
</organism>
<evidence type="ECO:0000256" key="1">
    <source>
        <dbReference type="SAM" id="MobiDB-lite"/>
    </source>
</evidence>
<sequence>MKKNILASLGIALLLSAGLVSADPGKNESGHPGKGPKHGAPATQHDSWFHQHGYSRLDIPPGHYPPPGQCRVWFPDRPPGHQPPPERCRGAGVPPGAWLIRHPADRPDHVHISVYDPYEPGAIQVVGEFEIGSGLFIRLVLD</sequence>
<dbReference type="EMBL" id="JBHSWE010000001">
    <property type="protein sequence ID" value="MFC6671528.1"/>
    <property type="molecule type" value="Genomic_DNA"/>
</dbReference>
<reference evidence="4" key="1">
    <citation type="journal article" date="2019" name="Int. J. Syst. Evol. Microbiol.">
        <title>The Global Catalogue of Microorganisms (GCM) 10K type strain sequencing project: providing services to taxonomists for standard genome sequencing and annotation.</title>
        <authorList>
            <consortium name="The Broad Institute Genomics Platform"/>
            <consortium name="The Broad Institute Genome Sequencing Center for Infectious Disease"/>
            <person name="Wu L."/>
            <person name="Ma J."/>
        </authorList>
    </citation>
    <scope>NUCLEOTIDE SEQUENCE [LARGE SCALE GENOMIC DNA]</scope>
    <source>
        <strain evidence="4">NBRC 111756</strain>
    </source>
</reference>
<evidence type="ECO:0000313" key="4">
    <source>
        <dbReference type="Proteomes" id="UP001596422"/>
    </source>
</evidence>
<gene>
    <name evidence="3" type="ORF">ACFQDL_16715</name>
</gene>
<evidence type="ECO:0000313" key="3">
    <source>
        <dbReference type="EMBL" id="MFC6671528.1"/>
    </source>
</evidence>
<evidence type="ECO:0000256" key="2">
    <source>
        <dbReference type="SAM" id="SignalP"/>
    </source>
</evidence>
<feature type="region of interest" description="Disordered" evidence="1">
    <location>
        <begin position="24"/>
        <end position="46"/>
    </location>
</feature>
<proteinExistence type="predicted"/>
<protein>
    <submittedName>
        <fullName evidence="3">Uncharacterized protein</fullName>
    </submittedName>
</protein>
<dbReference type="Proteomes" id="UP001596422">
    <property type="component" value="Unassembled WGS sequence"/>
</dbReference>